<keyword evidence="3" id="KW-0812">Transmembrane</keyword>
<organism evidence="5 6">
    <name type="scientific">Qipengyuania pacifica</name>
    <dbReference type="NCBI Taxonomy" id="2860199"/>
    <lineage>
        <taxon>Bacteria</taxon>
        <taxon>Pseudomonadati</taxon>
        <taxon>Pseudomonadota</taxon>
        <taxon>Alphaproteobacteria</taxon>
        <taxon>Sphingomonadales</taxon>
        <taxon>Erythrobacteraceae</taxon>
        <taxon>Qipengyuania</taxon>
    </lineage>
</organism>
<dbReference type="Proteomes" id="UP000776651">
    <property type="component" value="Unassembled WGS sequence"/>
</dbReference>
<keyword evidence="3" id="KW-1133">Transmembrane helix</keyword>
<gene>
    <name evidence="5" type="ORF">K3177_11030</name>
</gene>
<feature type="transmembrane region" description="Helical" evidence="3">
    <location>
        <begin position="37"/>
        <end position="56"/>
    </location>
</feature>
<dbReference type="Pfam" id="PF05569">
    <property type="entry name" value="Peptidase_M56"/>
    <property type="match status" value="1"/>
</dbReference>
<evidence type="ECO:0000256" key="1">
    <source>
        <dbReference type="SAM" id="Coils"/>
    </source>
</evidence>
<proteinExistence type="predicted"/>
<evidence type="ECO:0000259" key="4">
    <source>
        <dbReference type="Pfam" id="PF05569"/>
    </source>
</evidence>
<protein>
    <submittedName>
        <fullName evidence="5">M56 family metallopeptidase</fullName>
    </submittedName>
</protein>
<dbReference type="InterPro" id="IPR052173">
    <property type="entry name" value="Beta-lactam_resp_regulator"/>
</dbReference>
<evidence type="ECO:0000313" key="6">
    <source>
        <dbReference type="Proteomes" id="UP000776651"/>
    </source>
</evidence>
<evidence type="ECO:0000256" key="2">
    <source>
        <dbReference type="SAM" id="MobiDB-lite"/>
    </source>
</evidence>
<dbReference type="InterPro" id="IPR008756">
    <property type="entry name" value="Peptidase_M56"/>
</dbReference>
<feature type="region of interest" description="Disordered" evidence="2">
    <location>
        <begin position="341"/>
        <end position="370"/>
    </location>
</feature>
<feature type="transmembrane region" description="Helical" evidence="3">
    <location>
        <begin position="309"/>
        <end position="330"/>
    </location>
</feature>
<comment type="caution">
    <text evidence="5">The sequence shown here is derived from an EMBL/GenBank/DDBJ whole genome shotgun (WGS) entry which is preliminary data.</text>
</comment>
<name>A0ABS7JG87_9SPHN</name>
<feature type="coiled-coil region" evidence="1">
    <location>
        <begin position="404"/>
        <end position="464"/>
    </location>
</feature>
<dbReference type="CDD" id="cd07341">
    <property type="entry name" value="M56_BlaR1_MecR1_like"/>
    <property type="match status" value="1"/>
</dbReference>
<reference evidence="5 6" key="1">
    <citation type="submission" date="2021-08" db="EMBL/GenBank/DDBJ databases">
        <title>Comparative Genomics Analysis of the Genus Qipengyuania Reveals Extensive Genetic Diversity and Metabolic Versatility, Including the Description of Fifteen Novel Species.</title>
        <authorList>
            <person name="Liu Y."/>
        </authorList>
    </citation>
    <scope>NUCLEOTIDE SEQUENCE [LARGE SCALE GENOMIC DNA]</scope>
    <source>
        <strain evidence="5 6">GH25</strain>
    </source>
</reference>
<feature type="transmembrane region" description="Helical" evidence="3">
    <location>
        <begin position="12"/>
        <end position="30"/>
    </location>
</feature>
<accession>A0ABS7JG87</accession>
<evidence type="ECO:0000256" key="3">
    <source>
        <dbReference type="SAM" id="Phobius"/>
    </source>
</evidence>
<keyword evidence="3" id="KW-0472">Membrane</keyword>
<evidence type="ECO:0000313" key="5">
    <source>
        <dbReference type="EMBL" id="MBX7489046.1"/>
    </source>
</evidence>
<feature type="transmembrane region" description="Helical" evidence="3">
    <location>
        <begin position="113"/>
        <end position="134"/>
    </location>
</feature>
<dbReference type="PANTHER" id="PTHR34978">
    <property type="entry name" value="POSSIBLE SENSOR-TRANSDUCER PROTEIN BLAR"/>
    <property type="match status" value="1"/>
</dbReference>
<keyword evidence="1" id="KW-0175">Coiled coil</keyword>
<sequence>MTELVRDYWELFLFDTLLWTGGLIALALLLRRPVAKHLGAGAAYALWFLPLARLLFPPVTLPAWMRPASSESGALIEPVRSGLVSAPGADVGFSYTEFVAPAMPMPVSSPIDFVVPLVIVWLVGAAIFMGRRFWLYGELRRELLVDARPVGEVDNIRLIETPAISGPMAFGVLDKVVALPDGFMVSRERQVRDLAIAHEVAHHRGHDILANMLIQPLFAMHWFNPLGWMGWTAMRRDQEAFCDARVVASRSRDERAAYAAVIADYARRSGPAPRPALAAPMACPVLGDKSIIHRLRSLPMTDHSRRRRLVARGTVAAALVALPMTASVYYSEAIAAPSTKSQIPASPLSPTAPSAPLPPQEVAAAEPGDRTVRIERVDDNGNVTERRTVRYGDSEWSEMTAGDEADHQAGMAEHEARMAELEADRAERNSELQERLSEQRELRIEAAELARERAAEARANSEMRVAMASATAAGVQARAVAARARASAPRVVNQCRGYDAPVTSVTDAQGRTTMYVCEEYGDRIALKALKAARQALAIDRNLSDRQRAEALRELDAEISGLSR</sequence>
<dbReference type="RefSeq" id="WP_221598297.1">
    <property type="nucleotide sequence ID" value="NZ_JAIGNQ010000003.1"/>
</dbReference>
<keyword evidence="6" id="KW-1185">Reference proteome</keyword>
<feature type="domain" description="Peptidase M56" evidence="4">
    <location>
        <begin position="12"/>
        <end position="272"/>
    </location>
</feature>
<dbReference type="EMBL" id="JAIGNQ010000003">
    <property type="protein sequence ID" value="MBX7489046.1"/>
    <property type="molecule type" value="Genomic_DNA"/>
</dbReference>
<dbReference type="PANTHER" id="PTHR34978:SF3">
    <property type="entry name" value="SLR0241 PROTEIN"/>
    <property type="match status" value="1"/>
</dbReference>